<comment type="caution">
    <text evidence="9">The sequence shown here is derived from an EMBL/GenBank/DDBJ whole genome shotgun (WGS) entry which is preliminary data.</text>
</comment>
<dbReference type="Pfam" id="PF13359">
    <property type="entry name" value="DDE_Tnp_4"/>
    <property type="match status" value="1"/>
</dbReference>
<evidence type="ECO:0000256" key="6">
    <source>
        <dbReference type="ARBA" id="ARBA00022801"/>
    </source>
</evidence>
<evidence type="ECO:0000256" key="7">
    <source>
        <dbReference type="ARBA" id="ARBA00023242"/>
    </source>
</evidence>
<evidence type="ECO:0000256" key="1">
    <source>
        <dbReference type="ARBA" id="ARBA00001968"/>
    </source>
</evidence>
<dbReference type="PANTHER" id="PTHR22930">
    <property type="match status" value="1"/>
</dbReference>
<dbReference type="PANTHER" id="PTHR22930:SF269">
    <property type="entry name" value="NUCLEASE HARBI1-LIKE PROTEIN"/>
    <property type="match status" value="1"/>
</dbReference>
<evidence type="ECO:0000256" key="3">
    <source>
        <dbReference type="ARBA" id="ARBA00006958"/>
    </source>
</evidence>
<dbReference type="Proteomes" id="UP001159363">
    <property type="component" value="Chromosome 14"/>
</dbReference>
<sequence>MASVEEVVLAADTFCAAKARYNGSYLLSDSKDYTDRLSVEQRSNGSIKTFFRMDSCDFGFLISIIGHQIGKQATNLKKVIQVNEKLAVTLGFLAAGDSYTNLSYLFKISKATISLFVPEVCDALTDLLKENIELVSIRICFHVPLTKEEWLNRPNQYYRLWNFLHCIGSMEGKHVSLQRPIHTRSYHFNYKVFFSTVLVAFVDANYSFTYVSVGCQGRLSDGGAFAQSTLKQLLEDSSLNIPNNICLPERNFPARYVLLADDAFPLKSFIMGTAEHAELLKMLSAYCLSYSESFENHSYSNLKTLKDASYTPVETLRYDDSTTATLVPGQWRVDGIPTGTLIHLKRVPKKLSNLQSKYGRNSVLISTALKDITQAHLGYWSHMLLMGYTVTLNNGSPLVLRWACPIAANSISSPGQPLTML</sequence>
<evidence type="ECO:0000256" key="2">
    <source>
        <dbReference type="ARBA" id="ARBA00004123"/>
    </source>
</evidence>
<accession>A0ABQ9GAY7</accession>
<dbReference type="InterPro" id="IPR045249">
    <property type="entry name" value="HARBI1-like"/>
</dbReference>
<evidence type="ECO:0000313" key="10">
    <source>
        <dbReference type="Proteomes" id="UP001159363"/>
    </source>
</evidence>
<comment type="subcellular location">
    <subcellularLocation>
        <location evidence="2">Nucleus</location>
    </subcellularLocation>
</comment>
<reference evidence="9 10" key="1">
    <citation type="submission" date="2023-02" db="EMBL/GenBank/DDBJ databases">
        <title>LHISI_Scaffold_Assembly.</title>
        <authorList>
            <person name="Stuart O.P."/>
            <person name="Cleave R."/>
            <person name="Magrath M.J.L."/>
            <person name="Mikheyev A.S."/>
        </authorList>
    </citation>
    <scope>NUCLEOTIDE SEQUENCE [LARGE SCALE GENOMIC DNA]</scope>
    <source>
        <strain evidence="9">Daus_M_001</strain>
        <tissue evidence="9">Leg muscle</tissue>
    </source>
</reference>
<gene>
    <name evidence="9" type="ORF">PR048_032025</name>
</gene>
<comment type="cofactor">
    <cofactor evidence="1">
        <name>a divalent metal cation</name>
        <dbReference type="ChEBI" id="CHEBI:60240"/>
    </cofactor>
</comment>
<organism evidence="9 10">
    <name type="scientific">Dryococelus australis</name>
    <dbReference type="NCBI Taxonomy" id="614101"/>
    <lineage>
        <taxon>Eukaryota</taxon>
        <taxon>Metazoa</taxon>
        <taxon>Ecdysozoa</taxon>
        <taxon>Arthropoda</taxon>
        <taxon>Hexapoda</taxon>
        <taxon>Insecta</taxon>
        <taxon>Pterygota</taxon>
        <taxon>Neoptera</taxon>
        <taxon>Polyneoptera</taxon>
        <taxon>Phasmatodea</taxon>
        <taxon>Verophasmatodea</taxon>
        <taxon>Anareolatae</taxon>
        <taxon>Phasmatidae</taxon>
        <taxon>Eurycanthinae</taxon>
        <taxon>Dryococelus</taxon>
    </lineage>
</organism>
<evidence type="ECO:0000313" key="9">
    <source>
        <dbReference type="EMBL" id="KAJ8868216.1"/>
    </source>
</evidence>
<protein>
    <recommendedName>
        <fullName evidence="8">DDE Tnp4 domain-containing protein</fullName>
    </recommendedName>
</protein>
<keyword evidence="5" id="KW-0479">Metal-binding</keyword>
<evidence type="ECO:0000256" key="4">
    <source>
        <dbReference type="ARBA" id="ARBA00022722"/>
    </source>
</evidence>
<name>A0ABQ9GAY7_9NEOP</name>
<keyword evidence="6" id="KW-0378">Hydrolase</keyword>
<evidence type="ECO:0000259" key="8">
    <source>
        <dbReference type="Pfam" id="PF13359"/>
    </source>
</evidence>
<keyword evidence="4" id="KW-0540">Nuclease</keyword>
<dbReference type="EMBL" id="JARBHB010000015">
    <property type="protein sequence ID" value="KAJ8868216.1"/>
    <property type="molecule type" value="Genomic_DNA"/>
</dbReference>
<dbReference type="InterPro" id="IPR027806">
    <property type="entry name" value="HARBI1_dom"/>
</dbReference>
<feature type="domain" description="DDE Tnp4" evidence="8">
    <location>
        <begin position="171"/>
        <end position="276"/>
    </location>
</feature>
<evidence type="ECO:0000256" key="5">
    <source>
        <dbReference type="ARBA" id="ARBA00022723"/>
    </source>
</evidence>
<proteinExistence type="inferred from homology"/>
<keyword evidence="10" id="KW-1185">Reference proteome</keyword>
<comment type="similarity">
    <text evidence="3">Belongs to the HARBI1 family.</text>
</comment>
<keyword evidence="7" id="KW-0539">Nucleus</keyword>